<feature type="transmembrane region" description="Helical" evidence="8">
    <location>
        <begin position="151"/>
        <end position="172"/>
    </location>
</feature>
<dbReference type="RefSeq" id="WP_307488016.1">
    <property type="nucleotide sequence ID" value="NZ_JAUSUF010000017.1"/>
</dbReference>
<evidence type="ECO:0000256" key="6">
    <source>
        <dbReference type="ARBA" id="ARBA00022989"/>
    </source>
</evidence>
<evidence type="ECO:0000256" key="8">
    <source>
        <dbReference type="SAM" id="Phobius"/>
    </source>
</evidence>
<evidence type="ECO:0000256" key="4">
    <source>
        <dbReference type="ARBA" id="ARBA00022475"/>
    </source>
</evidence>
<proteinExistence type="inferred from homology"/>
<comment type="subcellular location">
    <subcellularLocation>
        <location evidence="1">Cell membrane</location>
        <topology evidence="1">Multi-pass membrane protein</topology>
    </subcellularLocation>
</comment>
<gene>
    <name evidence="10" type="ORF">J2S18_003042</name>
</gene>
<feature type="transmembrane region" description="Helical" evidence="8">
    <location>
        <begin position="296"/>
        <end position="317"/>
    </location>
</feature>
<evidence type="ECO:0000256" key="7">
    <source>
        <dbReference type="ARBA" id="ARBA00023136"/>
    </source>
</evidence>
<feature type="transmembrane region" description="Helical" evidence="8">
    <location>
        <begin position="192"/>
        <end position="212"/>
    </location>
</feature>
<protein>
    <submittedName>
        <fullName evidence="10">Dipeptide/tripeptide permease</fullName>
    </submittedName>
</protein>
<dbReference type="InterPro" id="IPR050171">
    <property type="entry name" value="MFS_Transporters"/>
</dbReference>
<feature type="transmembrane region" description="Helical" evidence="8">
    <location>
        <begin position="429"/>
        <end position="451"/>
    </location>
</feature>
<dbReference type="InterPro" id="IPR020846">
    <property type="entry name" value="MFS_dom"/>
</dbReference>
<feature type="transmembrane region" description="Helical" evidence="8">
    <location>
        <begin position="20"/>
        <end position="44"/>
    </location>
</feature>
<evidence type="ECO:0000256" key="2">
    <source>
        <dbReference type="ARBA" id="ARBA00005982"/>
    </source>
</evidence>
<dbReference type="PROSITE" id="PS50850">
    <property type="entry name" value="MFS"/>
    <property type="match status" value="1"/>
</dbReference>
<dbReference type="Pfam" id="PF00854">
    <property type="entry name" value="PTR2"/>
    <property type="match status" value="2"/>
</dbReference>
<dbReference type="NCBIfam" id="TIGR00924">
    <property type="entry name" value="yjdL_sub1_fam"/>
    <property type="match status" value="1"/>
</dbReference>
<reference evidence="10 11" key="1">
    <citation type="submission" date="2023-07" db="EMBL/GenBank/DDBJ databases">
        <title>Genomic Encyclopedia of Type Strains, Phase IV (KMG-IV): sequencing the most valuable type-strain genomes for metagenomic binning, comparative biology and taxonomic classification.</title>
        <authorList>
            <person name="Goeker M."/>
        </authorList>
    </citation>
    <scope>NUCLEOTIDE SEQUENCE [LARGE SCALE GENOMIC DNA]</scope>
    <source>
        <strain evidence="10 11">DSM 20694</strain>
    </source>
</reference>
<comment type="caution">
    <text evidence="10">The sequence shown here is derived from an EMBL/GenBank/DDBJ whole genome shotgun (WGS) entry which is preliminary data.</text>
</comment>
<keyword evidence="5 8" id="KW-0812">Transmembrane</keyword>
<feature type="transmembrane region" description="Helical" evidence="8">
    <location>
        <begin position="56"/>
        <end position="76"/>
    </location>
</feature>
<evidence type="ECO:0000256" key="3">
    <source>
        <dbReference type="ARBA" id="ARBA00022448"/>
    </source>
</evidence>
<feature type="transmembrane region" description="Helical" evidence="8">
    <location>
        <begin position="88"/>
        <end position="105"/>
    </location>
</feature>
<keyword evidence="11" id="KW-1185">Reference proteome</keyword>
<evidence type="ECO:0000256" key="1">
    <source>
        <dbReference type="ARBA" id="ARBA00004651"/>
    </source>
</evidence>
<keyword evidence="7 8" id="KW-0472">Membrane</keyword>
<keyword evidence="6 8" id="KW-1133">Transmembrane helix</keyword>
<dbReference type="InterPro" id="IPR036259">
    <property type="entry name" value="MFS_trans_sf"/>
</dbReference>
<evidence type="ECO:0000259" key="9">
    <source>
        <dbReference type="PROSITE" id="PS50850"/>
    </source>
</evidence>
<dbReference type="Gene3D" id="1.20.1250.20">
    <property type="entry name" value="MFS general substrate transporter like domains"/>
    <property type="match status" value="2"/>
</dbReference>
<keyword evidence="4" id="KW-1003">Cell membrane</keyword>
<comment type="similarity">
    <text evidence="2">Belongs to the major facilitator superfamily. Proton-dependent oligopeptide transporter (POT/PTR) (TC 2.A.17) family.</text>
</comment>
<name>A0ABT9UXM8_9FIRM</name>
<feature type="transmembrane region" description="Helical" evidence="8">
    <location>
        <begin position="111"/>
        <end position="130"/>
    </location>
</feature>
<sequence length="468" mass="51189">MGNVKKEKFKHPIGLQLANISITIQSFAGYAISSFLILFFTANISKGGIGLSVPKATAIMGLYAGLGYMTPLIGGWLTDRYLGLQKGIILGAFLGGVGYLSLYFSKPTVQSLWIGLGIMIISGGFFKGNISQLVGELYSRDELTMKDAAYSIFYMATNIGSLLGPIVAGFVTDKWCSTVNASGKIVSYGYRDVFLLSSILMFVTCIIFFLLAPKWLKGVGKEPVAKTIKKVTESDVSKENQALTKTEKNRILAMFIVFFFVILYWTAWFQTQSSFSLLSQKLVNRQIGSFDVPVPWLISFNGILCVIFAPILGSLWIKLAKSKKGDLTIPTKMGLGMILGGLAFIVLILGVKTLGGVLDGTVKMNILFVLGAYFLLTMGELCLSPIGMSMFNKLAPEKYSSLAMGAWYLCFFFANLLSGKLAGFTASMGYTEVFGIIAVVVIVFGLILIFMRKLLVRLMALDEFEKEK</sequence>
<dbReference type="CDD" id="cd17346">
    <property type="entry name" value="MFS_DtpA_like"/>
    <property type="match status" value="1"/>
</dbReference>
<evidence type="ECO:0000313" key="10">
    <source>
        <dbReference type="EMBL" id="MDQ0151066.1"/>
    </source>
</evidence>
<feature type="transmembrane region" description="Helical" evidence="8">
    <location>
        <begin position="399"/>
        <end position="417"/>
    </location>
</feature>
<dbReference type="SUPFAM" id="SSF103473">
    <property type="entry name" value="MFS general substrate transporter"/>
    <property type="match status" value="1"/>
</dbReference>
<organism evidence="10 11">
    <name type="scientific">Eubacterium multiforme</name>
    <dbReference type="NCBI Taxonomy" id="83339"/>
    <lineage>
        <taxon>Bacteria</taxon>
        <taxon>Bacillati</taxon>
        <taxon>Bacillota</taxon>
        <taxon>Clostridia</taxon>
        <taxon>Eubacteriales</taxon>
        <taxon>Eubacteriaceae</taxon>
        <taxon>Eubacterium</taxon>
    </lineage>
</organism>
<dbReference type="Proteomes" id="UP001228504">
    <property type="component" value="Unassembled WGS sequence"/>
</dbReference>
<dbReference type="InterPro" id="IPR000109">
    <property type="entry name" value="POT_fam"/>
</dbReference>
<dbReference type="PANTHER" id="PTHR23517:SF15">
    <property type="entry name" value="PROTON-DEPENDENT OLIGOPEPTIDE FAMILY TRANSPORT PROTEIN"/>
    <property type="match status" value="1"/>
</dbReference>
<keyword evidence="3" id="KW-0813">Transport</keyword>
<feature type="transmembrane region" description="Helical" evidence="8">
    <location>
        <begin position="338"/>
        <end position="358"/>
    </location>
</feature>
<dbReference type="PANTHER" id="PTHR23517">
    <property type="entry name" value="RESISTANCE PROTEIN MDTM, PUTATIVE-RELATED-RELATED"/>
    <property type="match status" value="1"/>
</dbReference>
<feature type="domain" description="Major facilitator superfamily (MFS) profile" evidence="9">
    <location>
        <begin position="14"/>
        <end position="456"/>
    </location>
</feature>
<dbReference type="EMBL" id="JAUSUF010000017">
    <property type="protein sequence ID" value="MDQ0151066.1"/>
    <property type="molecule type" value="Genomic_DNA"/>
</dbReference>
<feature type="transmembrane region" description="Helical" evidence="8">
    <location>
        <begin position="364"/>
        <end position="387"/>
    </location>
</feature>
<accession>A0ABT9UXM8</accession>
<dbReference type="InterPro" id="IPR005279">
    <property type="entry name" value="Dipep/tripep_permease"/>
</dbReference>
<evidence type="ECO:0000313" key="11">
    <source>
        <dbReference type="Proteomes" id="UP001228504"/>
    </source>
</evidence>
<evidence type="ECO:0000256" key="5">
    <source>
        <dbReference type="ARBA" id="ARBA00022692"/>
    </source>
</evidence>
<feature type="transmembrane region" description="Helical" evidence="8">
    <location>
        <begin position="251"/>
        <end position="269"/>
    </location>
</feature>